<dbReference type="PANTHER" id="PTHR32419:SF6">
    <property type="entry name" value="GLUTATHIONE S-TRANSFERASE OMEGA-LIKE 1-RELATED"/>
    <property type="match status" value="1"/>
</dbReference>
<dbReference type="PROSITE" id="PS50405">
    <property type="entry name" value="GST_CTER"/>
    <property type="match status" value="1"/>
</dbReference>
<feature type="domain" description="GST C-terminal" evidence="4">
    <location>
        <begin position="172"/>
        <end position="299"/>
    </location>
</feature>
<dbReference type="InterPro" id="IPR004045">
    <property type="entry name" value="Glutathione_S-Trfase_N"/>
</dbReference>
<dbReference type="FunFam" id="3.40.30.10:FF:000058">
    <property type="entry name" value="Glutathione S-transferase, omega"/>
    <property type="match status" value="1"/>
</dbReference>
<feature type="binding site" evidence="2">
    <location>
        <begin position="148"/>
        <end position="149"/>
    </location>
    <ligand>
        <name>glutathione</name>
        <dbReference type="ChEBI" id="CHEBI:57925"/>
    </ligand>
</feature>
<dbReference type="SFLD" id="SFLDG01206">
    <property type="entry name" value="Xi.1"/>
    <property type="match status" value="1"/>
</dbReference>
<feature type="binding site" evidence="2">
    <location>
        <begin position="130"/>
        <end position="133"/>
    </location>
    <ligand>
        <name>glutathione</name>
        <dbReference type="ChEBI" id="CHEBI:57925"/>
    </ligand>
</feature>
<protein>
    <submittedName>
        <fullName evidence="5">Putative glutathione S-transferase</fullName>
    </submittedName>
</protein>
<dbReference type="SFLD" id="SFLDS00019">
    <property type="entry name" value="Glutathione_Transferase_(cytos"/>
    <property type="match status" value="1"/>
</dbReference>
<evidence type="ECO:0000313" key="6">
    <source>
        <dbReference type="Proteomes" id="UP000187280"/>
    </source>
</evidence>
<dbReference type="InterPro" id="IPR036282">
    <property type="entry name" value="Glutathione-S-Trfase_C_sf"/>
</dbReference>
<dbReference type="CDD" id="cd03190">
    <property type="entry name" value="GST_C_Omega_like"/>
    <property type="match status" value="1"/>
</dbReference>
<dbReference type="RefSeq" id="WP_026742053.1">
    <property type="nucleotide sequence ID" value="NZ_FNQS01000011.1"/>
</dbReference>
<dbReference type="SUPFAM" id="SSF52833">
    <property type="entry name" value="Thioredoxin-like"/>
    <property type="match status" value="1"/>
</dbReference>
<dbReference type="eggNOG" id="COG0435">
    <property type="taxonomic scope" value="Bacteria"/>
</dbReference>
<name>A0A1H4EXV4_9GAMM</name>
<dbReference type="GO" id="GO:0005737">
    <property type="term" value="C:cytoplasm"/>
    <property type="evidence" value="ECO:0007669"/>
    <property type="project" value="TreeGrafter"/>
</dbReference>
<dbReference type="InterPro" id="IPR016639">
    <property type="entry name" value="GST_Omega/GSH"/>
</dbReference>
<keyword evidence="6" id="KW-1185">Reference proteome</keyword>
<feature type="binding site" evidence="2">
    <location>
        <position position="96"/>
    </location>
    <ligand>
        <name>glutathione</name>
        <dbReference type="ChEBI" id="CHEBI:57925"/>
    </ligand>
</feature>
<dbReference type="Proteomes" id="UP000187280">
    <property type="component" value="Unassembled WGS sequence"/>
</dbReference>
<feature type="active site" description="Proton donor/acceptor" evidence="1">
    <location>
        <position position="195"/>
    </location>
</feature>
<dbReference type="GO" id="GO:0004364">
    <property type="term" value="F:glutathione transferase activity"/>
    <property type="evidence" value="ECO:0007669"/>
    <property type="project" value="InterPro"/>
</dbReference>
<dbReference type="Pfam" id="PF13409">
    <property type="entry name" value="GST_N_2"/>
    <property type="match status" value="1"/>
</dbReference>
<sequence>MGQLVEGQWHDTWYDTSSTGGHFQRPQTSFRHWVTPDGRPGPSGEGGFRAESGRYHLYVSLACPWAHRALLIRKLKGLEKYIGVSVVHPLMLEHGWTFATDFPEATGDRLYQHSYLYQLYLHAKPDYSGRVTVPVLWDTQQQTIVSNESADIIRMLNTAFDEVGATPGDYYPLALREEIDELNGWIYPQVNNGVYKAGFATQQSAYDEAVAQLFEALDRLEQRLSQQRYLTGSRLTEADLRLWTTLVRFDPVYHTHFKCDRWRLTDYENLYGFTRDIYQLPGIADTVNMDHIRHHYYRSHATINPCGIISIGPELSLTKPHDRESRFRL</sequence>
<dbReference type="Pfam" id="PF13410">
    <property type="entry name" value="GST_C_2"/>
    <property type="match status" value="1"/>
</dbReference>
<dbReference type="InterPro" id="IPR040079">
    <property type="entry name" value="Glutathione_S-Trfase"/>
</dbReference>
<dbReference type="PANTHER" id="PTHR32419">
    <property type="entry name" value="GLUTATHIONYL-HYDROQUINONE REDUCTASE"/>
    <property type="match status" value="1"/>
</dbReference>
<feature type="site" description="Lowers pKa of active site Cys" evidence="3">
    <location>
        <position position="296"/>
    </location>
</feature>
<dbReference type="Gene3D" id="1.20.1050.10">
    <property type="match status" value="1"/>
</dbReference>
<evidence type="ECO:0000313" key="5">
    <source>
        <dbReference type="EMBL" id="SEA89894.1"/>
    </source>
</evidence>
<evidence type="ECO:0000256" key="1">
    <source>
        <dbReference type="PIRSR" id="PIRSR015753-1"/>
    </source>
</evidence>
<dbReference type="InterPro" id="IPR047047">
    <property type="entry name" value="GST_Omega-like_C"/>
</dbReference>
<organism evidence="5 6">
    <name type="scientific">Lonsdalea quercina</name>
    <dbReference type="NCBI Taxonomy" id="71657"/>
    <lineage>
        <taxon>Bacteria</taxon>
        <taxon>Pseudomonadati</taxon>
        <taxon>Pseudomonadota</taxon>
        <taxon>Gammaproteobacteria</taxon>
        <taxon>Enterobacterales</taxon>
        <taxon>Pectobacteriaceae</taxon>
        <taxon>Lonsdalea</taxon>
    </lineage>
</organism>
<feature type="site" description="Lowers pKa of active site Cys" evidence="3">
    <location>
        <position position="253"/>
    </location>
</feature>
<dbReference type="InterPro" id="IPR010987">
    <property type="entry name" value="Glutathione-S-Trfase_C-like"/>
</dbReference>
<dbReference type="PIRSF" id="PIRSF015753">
    <property type="entry name" value="GST"/>
    <property type="match status" value="1"/>
</dbReference>
<evidence type="ECO:0000256" key="3">
    <source>
        <dbReference type="PIRSR" id="PIRSR015753-3"/>
    </source>
</evidence>
<evidence type="ECO:0000259" key="4">
    <source>
        <dbReference type="PROSITE" id="PS50405"/>
    </source>
</evidence>
<evidence type="ECO:0000256" key="2">
    <source>
        <dbReference type="PIRSR" id="PIRSR015753-2"/>
    </source>
</evidence>
<dbReference type="SUPFAM" id="SSF47616">
    <property type="entry name" value="GST C-terminal domain-like"/>
    <property type="match status" value="1"/>
</dbReference>
<dbReference type="EMBL" id="FNQS01000011">
    <property type="protein sequence ID" value="SEA89894.1"/>
    <property type="molecule type" value="Genomic_DNA"/>
</dbReference>
<feature type="active site" description="Nucleophile" evidence="1">
    <location>
        <position position="63"/>
    </location>
</feature>
<reference evidence="5 6" key="1">
    <citation type="submission" date="2016-10" db="EMBL/GenBank/DDBJ databases">
        <authorList>
            <person name="de Groot N.N."/>
        </authorList>
    </citation>
    <scope>NUCLEOTIDE SEQUENCE [LARGE SCALE GENOMIC DNA]</scope>
    <source>
        <strain evidence="5 6">ATCC 29281</strain>
    </source>
</reference>
<dbReference type="GeneID" id="97765665"/>
<keyword evidence="5" id="KW-0808">Transferase</keyword>
<dbReference type="FunFam" id="1.20.1050.10:FF:000019">
    <property type="entry name" value="Glutathione S-transferase, omega"/>
    <property type="match status" value="1"/>
</dbReference>
<proteinExistence type="predicted"/>
<gene>
    <name evidence="5" type="ORF">SAMN02982996_02822</name>
</gene>
<dbReference type="AlphaFoldDB" id="A0A1H4EXV4"/>
<dbReference type="Gene3D" id="3.40.30.10">
    <property type="entry name" value="Glutaredoxin"/>
    <property type="match status" value="1"/>
</dbReference>
<dbReference type="STRING" id="71657.SAMN02982996_02822"/>
<dbReference type="SFLD" id="SFLDG01148">
    <property type="entry name" value="Xi_(cytGST)"/>
    <property type="match status" value="1"/>
</dbReference>
<dbReference type="InterPro" id="IPR036249">
    <property type="entry name" value="Thioredoxin-like_sf"/>
</dbReference>
<accession>A0A1H4EXV4</accession>